<dbReference type="SUPFAM" id="SSF52283">
    <property type="entry name" value="Formate/glycerate dehydrogenase catalytic domain-like"/>
    <property type="match status" value="1"/>
</dbReference>
<dbReference type="GO" id="GO:0051287">
    <property type="term" value="F:NAD binding"/>
    <property type="evidence" value="ECO:0007669"/>
    <property type="project" value="InterPro"/>
</dbReference>
<proteinExistence type="inferred from homology"/>
<evidence type="ECO:0000259" key="5">
    <source>
        <dbReference type="Pfam" id="PF00389"/>
    </source>
</evidence>
<sequence length="316" mass="36265">MLILSAIKRVPDDIREHFEQTFGEVEFLFCHGIEEAEEHLPKADVFVTYGEDLNKERIRAAKQLKWIMVLSAGMDRMPFNEIDKQDILVTNVRGIHAKPMAEYALSMILQVARNAKMLTQRERDHKWDRRVPMKEINNRTMVLLGTGAIAQETARLARAFQMKTIGVSRSGKSTECFDETYKVEEMDQALEAADYLVAVLPSTSGTRYLLKREHFTKMPSHSVFLNMGRGDLVKSEDILDAVRSGDVAHAVLDVFEEEPLPEDHVFWDEENITITPHLSGISPHYVPRGFDLFERNLKAYLKDDKLENVIDPKRGY</sequence>
<feature type="domain" description="D-isomer specific 2-hydroxyacid dehydrogenase NAD-binding" evidence="6">
    <location>
        <begin position="105"/>
        <end position="279"/>
    </location>
</feature>
<keyword evidence="8" id="KW-1185">Reference proteome</keyword>
<organism evidence="7 8">
    <name type="scientific">Halobacillus andaensis</name>
    <dbReference type="NCBI Taxonomy" id="1176239"/>
    <lineage>
        <taxon>Bacteria</taxon>
        <taxon>Bacillati</taxon>
        <taxon>Bacillota</taxon>
        <taxon>Bacilli</taxon>
        <taxon>Bacillales</taxon>
        <taxon>Bacillaceae</taxon>
        <taxon>Halobacillus</taxon>
    </lineage>
</organism>
<dbReference type="CDD" id="cd05300">
    <property type="entry name" value="2-Hacid_dh_1"/>
    <property type="match status" value="1"/>
</dbReference>
<feature type="domain" description="D-isomer specific 2-hydroxyacid dehydrogenase catalytic" evidence="5">
    <location>
        <begin position="9"/>
        <end position="310"/>
    </location>
</feature>
<dbReference type="Pfam" id="PF00389">
    <property type="entry name" value="2-Hacid_dh"/>
    <property type="match status" value="1"/>
</dbReference>
<reference evidence="7" key="1">
    <citation type="journal article" date="2014" name="Int. J. Syst. Evol. Microbiol.">
        <title>Complete genome sequence of Corynebacterium casei LMG S-19264T (=DSM 44701T), isolated from a smear-ripened cheese.</title>
        <authorList>
            <consortium name="US DOE Joint Genome Institute (JGI-PGF)"/>
            <person name="Walter F."/>
            <person name="Albersmeier A."/>
            <person name="Kalinowski J."/>
            <person name="Ruckert C."/>
        </authorList>
    </citation>
    <scope>NUCLEOTIDE SEQUENCE</scope>
    <source>
        <strain evidence="7">CGMCC 1.12153</strain>
    </source>
</reference>
<comment type="caution">
    <text evidence="7">The sequence shown here is derived from an EMBL/GenBank/DDBJ whole genome shotgun (WGS) entry which is preliminary data.</text>
</comment>
<dbReference type="InterPro" id="IPR006139">
    <property type="entry name" value="D-isomer_2_OHA_DH_cat_dom"/>
</dbReference>
<evidence type="ECO:0000256" key="4">
    <source>
        <dbReference type="RuleBase" id="RU003719"/>
    </source>
</evidence>
<dbReference type="PANTHER" id="PTHR43333">
    <property type="entry name" value="2-HACID_DH_C DOMAIN-CONTAINING PROTEIN"/>
    <property type="match status" value="1"/>
</dbReference>
<dbReference type="PANTHER" id="PTHR43333:SF1">
    <property type="entry name" value="D-ISOMER SPECIFIC 2-HYDROXYACID DEHYDROGENASE NAD-BINDING DOMAIN-CONTAINING PROTEIN"/>
    <property type="match status" value="1"/>
</dbReference>
<dbReference type="FunFam" id="3.40.50.720:FF:000363">
    <property type="entry name" value="D-isomer specific 2-hydroxyacid dehydrogenase"/>
    <property type="match status" value="1"/>
</dbReference>
<keyword evidence="2 4" id="KW-0560">Oxidoreductase</keyword>
<accession>A0A917EVZ9</accession>
<dbReference type="GO" id="GO:0016616">
    <property type="term" value="F:oxidoreductase activity, acting on the CH-OH group of donors, NAD or NADP as acceptor"/>
    <property type="evidence" value="ECO:0007669"/>
    <property type="project" value="InterPro"/>
</dbReference>
<evidence type="ECO:0000256" key="2">
    <source>
        <dbReference type="ARBA" id="ARBA00023002"/>
    </source>
</evidence>
<evidence type="ECO:0000256" key="3">
    <source>
        <dbReference type="ARBA" id="ARBA00023027"/>
    </source>
</evidence>
<dbReference type="EMBL" id="BMEL01000003">
    <property type="protein sequence ID" value="GGF23086.1"/>
    <property type="molecule type" value="Genomic_DNA"/>
</dbReference>
<comment type="similarity">
    <text evidence="1 4">Belongs to the D-isomer specific 2-hydroxyacid dehydrogenase family.</text>
</comment>
<dbReference type="Pfam" id="PF02826">
    <property type="entry name" value="2-Hacid_dh_C"/>
    <property type="match status" value="1"/>
</dbReference>
<dbReference type="Proteomes" id="UP000660110">
    <property type="component" value="Unassembled WGS sequence"/>
</dbReference>
<dbReference type="RefSeq" id="WP_188377605.1">
    <property type="nucleotide sequence ID" value="NZ_BMEL01000003.1"/>
</dbReference>
<dbReference type="InterPro" id="IPR006140">
    <property type="entry name" value="D-isomer_DH_NAD-bd"/>
</dbReference>
<evidence type="ECO:0000313" key="8">
    <source>
        <dbReference type="Proteomes" id="UP000660110"/>
    </source>
</evidence>
<dbReference type="SUPFAM" id="SSF51735">
    <property type="entry name" value="NAD(P)-binding Rossmann-fold domains"/>
    <property type="match status" value="1"/>
</dbReference>
<protein>
    <submittedName>
        <fullName evidence="7">Glycerate dehydrogenase</fullName>
    </submittedName>
</protein>
<dbReference type="Gene3D" id="3.40.50.720">
    <property type="entry name" value="NAD(P)-binding Rossmann-like Domain"/>
    <property type="match status" value="2"/>
</dbReference>
<keyword evidence="3" id="KW-0520">NAD</keyword>
<reference evidence="7" key="2">
    <citation type="submission" date="2020-09" db="EMBL/GenBank/DDBJ databases">
        <authorList>
            <person name="Sun Q."/>
            <person name="Zhou Y."/>
        </authorList>
    </citation>
    <scope>NUCLEOTIDE SEQUENCE</scope>
    <source>
        <strain evidence="7">CGMCC 1.12153</strain>
    </source>
</reference>
<evidence type="ECO:0000259" key="6">
    <source>
        <dbReference type="Pfam" id="PF02826"/>
    </source>
</evidence>
<name>A0A917EVZ9_HALAA</name>
<dbReference type="AlphaFoldDB" id="A0A917EVZ9"/>
<evidence type="ECO:0000313" key="7">
    <source>
        <dbReference type="EMBL" id="GGF23086.1"/>
    </source>
</evidence>
<gene>
    <name evidence="7" type="ORF">GCM10010954_22340</name>
</gene>
<dbReference type="InterPro" id="IPR036291">
    <property type="entry name" value="NAD(P)-bd_dom_sf"/>
</dbReference>
<evidence type="ECO:0000256" key="1">
    <source>
        <dbReference type="ARBA" id="ARBA00005854"/>
    </source>
</evidence>